<dbReference type="Gene3D" id="1.25.40.10">
    <property type="entry name" value="Tetratricopeptide repeat domain"/>
    <property type="match status" value="2"/>
</dbReference>
<evidence type="ECO:0000313" key="3">
    <source>
        <dbReference type="Proteomes" id="UP001479436"/>
    </source>
</evidence>
<dbReference type="EMBL" id="JASJQH010007056">
    <property type="protein sequence ID" value="KAK9719238.1"/>
    <property type="molecule type" value="Genomic_DNA"/>
</dbReference>
<feature type="compositionally biased region" description="Basic and acidic residues" evidence="1">
    <location>
        <begin position="458"/>
        <end position="481"/>
    </location>
</feature>
<evidence type="ECO:0000256" key="1">
    <source>
        <dbReference type="SAM" id="MobiDB-lite"/>
    </source>
</evidence>
<feature type="region of interest" description="Disordered" evidence="1">
    <location>
        <begin position="431"/>
        <end position="534"/>
    </location>
</feature>
<name>A0ABR2W3W5_9FUNG</name>
<dbReference type="Proteomes" id="UP001479436">
    <property type="component" value="Unassembled WGS sequence"/>
</dbReference>
<organism evidence="2 3">
    <name type="scientific">Basidiobolus ranarum</name>
    <dbReference type="NCBI Taxonomy" id="34480"/>
    <lineage>
        <taxon>Eukaryota</taxon>
        <taxon>Fungi</taxon>
        <taxon>Fungi incertae sedis</taxon>
        <taxon>Zoopagomycota</taxon>
        <taxon>Entomophthoromycotina</taxon>
        <taxon>Basidiobolomycetes</taxon>
        <taxon>Basidiobolales</taxon>
        <taxon>Basidiobolaceae</taxon>
        <taxon>Basidiobolus</taxon>
    </lineage>
</organism>
<protein>
    <submittedName>
        <fullName evidence="2">Bud site selection protein</fullName>
    </submittedName>
</protein>
<comment type="caution">
    <text evidence="2">The sequence shown here is derived from an EMBL/GenBank/DDBJ whole genome shotgun (WGS) entry which is preliminary data.</text>
</comment>
<proteinExistence type="predicted"/>
<dbReference type="Pfam" id="PF09295">
    <property type="entry name" value="ChAPs"/>
    <property type="match status" value="1"/>
</dbReference>
<dbReference type="InterPro" id="IPR011990">
    <property type="entry name" value="TPR-like_helical_dom_sf"/>
</dbReference>
<dbReference type="SUPFAM" id="SSF48452">
    <property type="entry name" value="TPR-like"/>
    <property type="match status" value="1"/>
</dbReference>
<feature type="compositionally biased region" description="Acidic residues" evidence="1">
    <location>
        <begin position="439"/>
        <end position="453"/>
    </location>
</feature>
<dbReference type="PANTHER" id="PTHR31975">
    <property type="entry name" value="BUD SITE SELECTION PROTEIN 7-RELATED"/>
    <property type="match status" value="1"/>
</dbReference>
<feature type="compositionally biased region" description="Basic and acidic residues" evidence="1">
    <location>
        <begin position="517"/>
        <end position="533"/>
    </location>
</feature>
<dbReference type="InterPro" id="IPR015374">
    <property type="entry name" value="ChAPs"/>
</dbReference>
<sequence length="802" mass="91022">MSETLKDVPEIFENELKESLNVRTEGLAAYRELGPPDLCHVLKSSGKQGIKEIGSYHHVMGIDASSSASLAAYINSLTYSLDDPHGWFGKGAAWKISSGVYCCYNAFSRVDVRVEVNIPGGVSSYVVNQAGEKSEAKSETWHEAHISSILRSFLYSDDENYRLLGLRKLDPISNLNTEKRFLESAERVFFKGWQLGSDPMVQVATNAHNYLTDGLMKYFNQSSRFETAATFFEKLYTKDPEVSALLAQSYFGMDEEIKGVRALHHALKKNNMSYPLLHVQSDFLLRKKQMDIALQLAKQAVNSAPSEFLTWAKLTEIYMEMKDFKSALLTLNSCPMFTFTDRDFPRMPQPLKVHLPTKFEGNYGLGPEEDNEKELEVQSALVRLPAPSLRGTFAAAYNILTLLVSKIGWDELLRCRSTVFVMEEEYRLQKAQEGHNYSSDEECNNTSDNDDEIPTSMREQHAATDKESVEQDEDLKGRSKTDVTSVELDEPVLDTAPEVASTNIDPTDLTSQESPLETEHEDNLDSQKADADKNSIIGNMESVDLDDELQDEIDNQNIGNTEEQETRKAEDIVGKETELENTTIEDIKLDDKQIESTVTLVEDIPASMSARKNSNQSEKTEQGKRDFITTFSNKRLCERWLDNLFMVLYEDLRAYTAWRAEATHVKSQHLTYSKTGAEWEALGDLGLRLHHKEEAKEAYQRCLHNKFSAKAWAKLMKVYSDEGNIQQALSAIAQLSVHNDRWYNEMVYPSLISNILNSLIKNHGLSKVQNVLISMNLPTPVYKLITRHFTYAEVFQIEGYEW</sequence>
<feature type="compositionally biased region" description="Polar residues" evidence="1">
    <location>
        <begin position="500"/>
        <end position="515"/>
    </location>
</feature>
<accession>A0ABR2W3W5</accession>
<evidence type="ECO:0000313" key="2">
    <source>
        <dbReference type="EMBL" id="KAK9719238.1"/>
    </source>
</evidence>
<keyword evidence="3" id="KW-1185">Reference proteome</keyword>
<gene>
    <name evidence="2" type="primary">BUD7_1</name>
    <name evidence="2" type="ORF">K7432_004932</name>
</gene>
<reference evidence="2 3" key="1">
    <citation type="submission" date="2023-04" db="EMBL/GenBank/DDBJ databases">
        <title>Genome of Basidiobolus ranarum AG-B5.</title>
        <authorList>
            <person name="Stajich J.E."/>
            <person name="Carter-House D."/>
            <person name="Gryganskyi A."/>
        </authorList>
    </citation>
    <scope>NUCLEOTIDE SEQUENCE [LARGE SCALE GENOMIC DNA]</scope>
    <source>
        <strain evidence="2 3">AG-B5</strain>
    </source>
</reference>
<dbReference type="PANTHER" id="PTHR31975:SF1">
    <property type="entry name" value="BUD SITE SELECTION PROTEIN 7-RELATED"/>
    <property type="match status" value="1"/>
</dbReference>